<reference evidence="2" key="1">
    <citation type="journal article" date="2014" name="Front. Microbiol.">
        <title>High frequency of phylogenetically diverse reductive dehalogenase-homologous genes in deep subseafloor sedimentary metagenomes.</title>
        <authorList>
            <person name="Kawai M."/>
            <person name="Futagami T."/>
            <person name="Toyoda A."/>
            <person name="Takaki Y."/>
            <person name="Nishi S."/>
            <person name="Hori S."/>
            <person name="Arai W."/>
            <person name="Tsubouchi T."/>
            <person name="Morono Y."/>
            <person name="Uchiyama I."/>
            <person name="Ito T."/>
            <person name="Fujiyama A."/>
            <person name="Inagaki F."/>
            <person name="Takami H."/>
        </authorList>
    </citation>
    <scope>NUCLEOTIDE SEQUENCE</scope>
    <source>
        <strain evidence="2">Expedition CK06-06</strain>
    </source>
</reference>
<evidence type="ECO:0000256" key="1">
    <source>
        <dbReference type="SAM" id="Phobius"/>
    </source>
</evidence>
<comment type="caution">
    <text evidence="2">The sequence shown here is derived from an EMBL/GenBank/DDBJ whole genome shotgun (WGS) entry which is preliminary data.</text>
</comment>
<protein>
    <submittedName>
        <fullName evidence="2">Uncharacterized protein</fullName>
    </submittedName>
</protein>
<organism evidence="2">
    <name type="scientific">marine sediment metagenome</name>
    <dbReference type="NCBI Taxonomy" id="412755"/>
    <lineage>
        <taxon>unclassified sequences</taxon>
        <taxon>metagenomes</taxon>
        <taxon>ecological metagenomes</taxon>
    </lineage>
</organism>
<dbReference type="EMBL" id="BART01002192">
    <property type="protein sequence ID" value="GAG57842.1"/>
    <property type="molecule type" value="Genomic_DNA"/>
</dbReference>
<keyword evidence="1" id="KW-0812">Transmembrane</keyword>
<accession>X0ZI80</accession>
<evidence type="ECO:0000313" key="2">
    <source>
        <dbReference type="EMBL" id="GAG57842.1"/>
    </source>
</evidence>
<sequence>YKGSSVVEEVTWVLGYTENDGAYGFYVSSAENHEGTDYRIKITDYDDSSVYGYSDYFSINTGNGDGIGDGLPFDIPSYNVLIIIGIISIFIIIFTKKRLKGLK</sequence>
<dbReference type="AlphaFoldDB" id="X0ZI80"/>
<name>X0ZI80_9ZZZZ</name>
<keyword evidence="1" id="KW-0472">Membrane</keyword>
<proteinExistence type="predicted"/>
<gene>
    <name evidence="2" type="ORF">S01H4_06899</name>
</gene>
<feature type="transmembrane region" description="Helical" evidence="1">
    <location>
        <begin position="75"/>
        <end position="94"/>
    </location>
</feature>
<keyword evidence="1" id="KW-1133">Transmembrane helix</keyword>
<feature type="non-terminal residue" evidence="2">
    <location>
        <position position="1"/>
    </location>
</feature>